<evidence type="ECO:0000313" key="1">
    <source>
        <dbReference type="EMBL" id="MCL6269945.1"/>
    </source>
</evidence>
<dbReference type="EMBL" id="JAMFLX010000009">
    <property type="protein sequence ID" value="MCL6269945.1"/>
    <property type="molecule type" value="Genomic_DNA"/>
</dbReference>
<name>A0ABT0PEZ0_9GAMM</name>
<evidence type="ECO:0000313" key="2">
    <source>
        <dbReference type="Proteomes" id="UP001203338"/>
    </source>
</evidence>
<gene>
    <name evidence="1" type="ORF">M3P05_08340</name>
</gene>
<proteinExistence type="predicted"/>
<reference evidence="1 2" key="1">
    <citation type="submission" date="2022-05" db="EMBL/GenBank/DDBJ databases">
        <authorList>
            <person name="Park J.-S."/>
        </authorList>
    </citation>
    <scope>NUCLEOTIDE SEQUENCE [LARGE SCALE GENOMIC DNA]</scope>
    <source>
        <strain evidence="1 2">2012CJ34-2</strain>
    </source>
</reference>
<organism evidence="1 2">
    <name type="scientific">Parendozoicomonas callyspongiae</name>
    <dbReference type="NCBI Taxonomy" id="2942213"/>
    <lineage>
        <taxon>Bacteria</taxon>
        <taxon>Pseudomonadati</taxon>
        <taxon>Pseudomonadota</taxon>
        <taxon>Gammaproteobacteria</taxon>
        <taxon>Oceanospirillales</taxon>
        <taxon>Endozoicomonadaceae</taxon>
        <taxon>Parendozoicomonas</taxon>
    </lineage>
</organism>
<protein>
    <submittedName>
        <fullName evidence="1">Uncharacterized protein</fullName>
    </submittedName>
</protein>
<accession>A0ABT0PEZ0</accession>
<dbReference type="Proteomes" id="UP001203338">
    <property type="component" value="Unassembled WGS sequence"/>
</dbReference>
<keyword evidence="2" id="KW-1185">Reference proteome</keyword>
<dbReference type="RefSeq" id="WP_249699065.1">
    <property type="nucleotide sequence ID" value="NZ_JAMFLX010000009.1"/>
</dbReference>
<sequence>MPPLATNSGSLFDSGLNRLKDIQERRNAIDFDQQQLFSSLGHSVSDNLETYRLSLRPLVKSLFSQANENTKWLTIGIAWLHVGGNYSEFFQLMSSTPARRRHTFLGICTDDKRVDVLLKYIDLLYLGRDASHPPKLDGFDQRVHAMMQNEGIDLTRLRQLVEKEYKTKPEYFKVQPAIKSFFENPKNTPFFEDVQISNIHQLVEKLEHMGQTTNPHTNFELGIDESDISDFASLITALKYAMRRTSNSPLFGMLLKILSKSQANPELQGGEIGFIGLLQLSIPGSSDHVYENEMKDAVLRALEHEDTPDAVIYAVVSVTNGALMPDLSQRYAMSGATSGASKLTAPAIFTPVNLGGGYWTVNLFGDPKKKTFAAQQLYNIWRNVARLSKLEEHLISECDRLNTTVGGSEGIMKMMSAVRDACVSDEDAEQVLLGAVLETRSAGIAQRIWKSEAKK</sequence>
<comment type="caution">
    <text evidence="1">The sequence shown here is derived from an EMBL/GenBank/DDBJ whole genome shotgun (WGS) entry which is preliminary data.</text>
</comment>